<proteinExistence type="predicted"/>
<dbReference type="Proteomes" id="UP000441717">
    <property type="component" value="Unassembled WGS sequence"/>
</dbReference>
<evidence type="ECO:0000313" key="4">
    <source>
        <dbReference type="Proteomes" id="UP000441717"/>
    </source>
</evidence>
<feature type="domain" description="Putative Flp pilus-assembly TadG-like N-terminal" evidence="2">
    <location>
        <begin position="12"/>
        <end position="53"/>
    </location>
</feature>
<sequence length="206" mass="22210">MKLRDEDGFLPLFIALALPIIIFAWGLAVDFGRAHIARAELQTASDAGALAAALTAEPVPVDIEYVPITETVEETVTVPATDENGNVILDENGNPVMVEKTETKEVIKEVREIVHEWKAVIKDETKAESEARAAFAANSGRFPQQGVELGGWTGDQISEDSYYISANARMKAPWAGAAAAMMTGDRSYYKIPVSAKGTGQAVPKFN</sequence>
<reference evidence="3 4" key="1">
    <citation type="submission" date="2019-10" db="EMBL/GenBank/DDBJ databases">
        <title>Comparative genomics of sulfur disproportionating microorganisms.</title>
        <authorList>
            <person name="Ward L.M."/>
            <person name="Bertran E."/>
            <person name="Johnston D."/>
        </authorList>
    </citation>
    <scope>NUCLEOTIDE SEQUENCE [LARGE SCALE GENOMIC DNA]</scope>
    <source>
        <strain evidence="3 4">DSM 14055</strain>
    </source>
</reference>
<organism evidence="3 4">
    <name type="scientific">Desulfofundulus thermobenzoicus</name>
    <dbReference type="NCBI Taxonomy" id="29376"/>
    <lineage>
        <taxon>Bacteria</taxon>
        <taxon>Bacillati</taxon>
        <taxon>Bacillota</taxon>
        <taxon>Clostridia</taxon>
        <taxon>Eubacteriales</taxon>
        <taxon>Peptococcaceae</taxon>
        <taxon>Desulfofundulus</taxon>
    </lineage>
</organism>
<dbReference type="InterPro" id="IPR028087">
    <property type="entry name" value="Tad_N"/>
</dbReference>
<keyword evidence="1" id="KW-0812">Transmembrane</keyword>
<name>A0A6N7IT55_9FIRM</name>
<dbReference type="AlphaFoldDB" id="A0A6N7IT55"/>
<gene>
    <name evidence="3" type="ORF">GFC01_10805</name>
</gene>
<keyword evidence="1" id="KW-0472">Membrane</keyword>
<dbReference type="EMBL" id="WHYR01000028">
    <property type="protein sequence ID" value="MQL52743.1"/>
    <property type="molecule type" value="Genomic_DNA"/>
</dbReference>
<keyword evidence="4" id="KW-1185">Reference proteome</keyword>
<keyword evidence="1" id="KW-1133">Transmembrane helix</keyword>
<accession>A0A6N7IT55</accession>
<evidence type="ECO:0000256" key="1">
    <source>
        <dbReference type="SAM" id="Phobius"/>
    </source>
</evidence>
<feature type="transmembrane region" description="Helical" evidence="1">
    <location>
        <begin position="12"/>
        <end position="32"/>
    </location>
</feature>
<evidence type="ECO:0000313" key="3">
    <source>
        <dbReference type="EMBL" id="MQL52743.1"/>
    </source>
</evidence>
<evidence type="ECO:0000259" key="2">
    <source>
        <dbReference type="Pfam" id="PF13400"/>
    </source>
</evidence>
<comment type="caution">
    <text evidence="3">The sequence shown here is derived from an EMBL/GenBank/DDBJ whole genome shotgun (WGS) entry which is preliminary data.</text>
</comment>
<dbReference type="Pfam" id="PF13400">
    <property type="entry name" value="Tad"/>
    <property type="match status" value="1"/>
</dbReference>
<protein>
    <recommendedName>
        <fullName evidence="2">Putative Flp pilus-assembly TadG-like N-terminal domain-containing protein</fullName>
    </recommendedName>
</protein>